<evidence type="ECO:0000256" key="2">
    <source>
        <dbReference type="ARBA" id="ARBA00022614"/>
    </source>
</evidence>
<feature type="compositionally biased region" description="Polar residues" evidence="10">
    <location>
        <begin position="441"/>
        <end position="450"/>
    </location>
</feature>
<evidence type="ECO:0000256" key="10">
    <source>
        <dbReference type="SAM" id="MobiDB-lite"/>
    </source>
</evidence>
<evidence type="ECO:0000256" key="3">
    <source>
        <dbReference type="ARBA" id="ARBA00022692"/>
    </source>
</evidence>
<feature type="domain" description="Leucine-rich repeat-containing N-terminal plant-type" evidence="12">
    <location>
        <begin position="4"/>
        <end position="45"/>
    </location>
</feature>
<name>A0A2Z6LSU7_TRISU</name>
<feature type="domain" description="Leucine-rich repeat-containing N-terminal plant-type" evidence="12">
    <location>
        <begin position="308"/>
        <end position="350"/>
    </location>
</feature>
<dbReference type="Gene3D" id="1.10.510.10">
    <property type="entry name" value="Transferase(Phosphotransferase) domain 1"/>
    <property type="match status" value="1"/>
</dbReference>
<dbReference type="Proteomes" id="UP000242715">
    <property type="component" value="Unassembled WGS sequence"/>
</dbReference>
<evidence type="ECO:0000256" key="1">
    <source>
        <dbReference type="ARBA" id="ARBA00004167"/>
    </source>
</evidence>
<dbReference type="FunFam" id="3.80.10.10:FF:000190">
    <property type="entry name" value="Receptor-like kinase TMK4"/>
    <property type="match status" value="1"/>
</dbReference>
<keyword evidence="4" id="KW-0732">Signal</keyword>
<reference evidence="14" key="1">
    <citation type="journal article" date="2017" name="Front. Plant Sci.">
        <title>Climate Clever Clovers: New Paradigm to Reduce the Environmental Footprint of Ruminants by Breeding Low Methanogenic Forages Utilizing Haplotype Variation.</title>
        <authorList>
            <person name="Kaur P."/>
            <person name="Appels R."/>
            <person name="Bayer P.E."/>
            <person name="Keeble-Gagnere G."/>
            <person name="Wang J."/>
            <person name="Hirakawa H."/>
            <person name="Shirasawa K."/>
            <person name="Vercoe P."/>
            <person name="Stefanova K."/>
            <person name="Durmic Z."/>
            <person name="Nichols P."/>
            <person name="Revell C."/>
            <person name="Isobe S.N."/>
            <person name="Edwards D."/>
            <person name="Erskine W."/>
        </authorList>
    </citation>
    <scope>NUCLEOTIDE SEQUENCE [LARGE SCALE GENOMIC DNA]</scope>
    <source>
        <strain evidence="14">cv. Daliak</strain>
    </source>
</reference>
<sequence>ATNPNDLKVLNDFRKGLENPELLKWPEKGNNDPCGSPSWPYVFCSDDRVTQIQAKNLGLRGKLPQNFNQLSELSNLGLQRNNLTGMLPSFSGLSKLEFAFLDYNSFDAIPFDFFNGLTSLRILSLEENQLNVSTNGWSFPSDLEKSAQLTDLSFVHCNLVGSLPDFLGTLPSLTSLRLSNNKLSGRIPATFAQSSIQVLWLNNQEGGGFTGSIDVISSMVFLTTIWLHGNKFSGTIPNNIGNLTSLKEFNINSNQIVGLIPQSLAEMNLDSLVLNNNMLMGPIPKFKSANFSYDDNLFCQTEPGLECSSEVTALLDFLNNLNYPSFLISDWSGNKPCTSSTGPWFGLSCNNSNSGVSIINLPKHKLNGSLSPSLSKLDSLLEIRLAGNNITGTVPSDFTKLKSLRLLDLTDNNIDSPLPNFHDGVKVITVGNPFLINNQTGGSVSPTISGPSSEKNPSHSPSSVKQPVPSSNHKRFKTVATVAGVAGFAVVAFLVVLCFFKNKKALSDAPSSIVVHPRDPSDRGSVVKIAVSSKNTGSLSGKTGTSSLSSLSGETQNSYFIEAVMGKITTKVDVFSYGVVLMELLTGLTALDESRSEEIRYLAECRPLPQLLKIWKDAESNEFSYSTTTSLEDSKGSIALRPAGFAESFTSVDGR</sequence>
<feature type="region of interest" description="Disordered" evidence="10">
    <location>
        <begin position="441"/>
        <end position="471"/>
    </location>
</feature>
<dbReference type="Gene3D" id="3.80.10.10">
    <property type="entry name" value="Ribonuclease Inhibitor"/>
    <property type="match status" value="2"/>
</dbReference>
<dbReference type="InterPro" id="IPR011009">
    <property type="entry name" value="Kinase-like_dom_sf"/>
</dbReference>
<dbReference type="PANTHER" id="PTHR47986:SF30">
    <property type="entry name" value="PROTEIN KINASE"/>
    <property type="match status" value="1"/>
</dbReference>
<evidence type="ECO:0000256" key="9">
    <source>
        <dbReference type="ARBA" id="ARBA00023180"/>
    </source>
</evidence>
<evidence type="ECO:0000313" key="14">
    <source>
        <dbReference type="Proteomes" id="UP000242715"/>
    </source>
</evidence>
<dbReference type="SUPFAM" id="SSF56112">
    <property type="entry name" value="Protein kinase-like (PK-like)"/>
    <property type="match status" value="1"/>
</dbReference>
<keyword evidence="8" id="KW-0675">Receptor</keyword>
<dbReference type="InterPro" id="IPR001611">
    <property type="entry name" value="Leu-rich_rpt"/>
</dbReference>
<dbReference type="InterPro" id="IPR013210">
    <property type="entry name" value="LRR_N_plant-typ"/>
</dbReference>
<dbReference type="AlphaFoldDB" id="A0A2Z6LSU7"/>
<keyword evidence="2" id="KW-0433">Leucine-rich repeat</keyword>
<comment type="subcellular location">
    <subcellularLocation>
        <location evidence="1">Membrane</location>
        <topology evidence="1">Single-pass membrane protein</topology>
    </subcellularLocation>
</comment>
<keyword evidence="6 11" id="KW-1133">Transmembrane helix</keyword>
<dbReference type="Pfam" id="PF08263">
    <property type="entry name" value="LRRNT_2"/>
    <property type="match status" value="2"/>
</dbReference>
<keyword evidence="14" id="KW-1185">Reference proteome</keyword>
<dbReference type="PANTHER" id="PTHR47986">
    <property type="entry name" value="OSJNBA0070M12.3 PROTEIN"/>
    <property type="match status" value="1"/>
</dbReference>
<dbReference type="SUPFAM" id="SSF52058">
    <property type="entry name" value="L domain-like"/>
    <property type="match status" value="2"/>
</dbReference>
<dbReference type="FunFam" id="3.80.10.10:FF:000129">
    <property type="entry name" value="Leucine-rich repeat receptor-like kinase"/>
    <property type="match status" value="1"/>
</dbReference>
<evidence type="ECO:0000256" key="7">
    <source>
        <dbReference type="ARBA" id="ARBA00023136"/>
    </source>
</evidence>
<dbReference type="EMBL" id="DF973245">
    <property type="protein sequence ID" value="GAU22341.1"/>
    <property type="molecule type" value="Genomic_DNA"/>
</dbReference>
<protein>
    <recommendedName>
        <fullName evidence="12">Leucine-rich repeat-containing N-terminal plant-type domain-containing protein</fullName>
    </recommendedName>
</protein>
<feature type="non-terminal residue" evidence="13">
    <location>
        <position position="1"/>
    </location>
</feature>
<evidence type="ECO:0000313" key="13">
    <source>
        <dbReference type="EMBL" id="GAU22341.1"/>
    </source>
</evidence>
<feature type="compositionally biased region" description="Low complexity" evidence="10">
    <location>
        <begin position="451"/>
        <end position="471"/>
    </location>
</feature>
<proteinExistence type="predicted"/>
<evidence type="ECO:0000256" key="4">
    <source>
        <dbReference type="ARBA" id="ARBA00022729"/>
    </source>
</evidence>
<dbReference type="OrthoDB" id="2018786at2759"/>
<organism evidence="13 14">
    <name type="scientific">Trifolium subterraneum</name>
    <name type="common">Subterranean clover</name>
    <dbReference type="NCBI Taxonomy" id="3900"/>
    <lineage>
        <taxon>Eukaryota</taxon>
        <taxon>Viridiplantae</taxon>
        <taxon>Streptophyta</taxon>
        <taxon>Embryophyta</taxon>
        <taxon>Tracheophyta</taxon>
        <taxon>Spermatophyta</taxon>
        <taxon>Magnoliopsida</taxon>
        <taxon>eudicotyledons</taxon>
        <taxon>Gunneridae</taxon>
        <taxon>Pentapetalae</taxon>
        <taxon>rosids</taxon>
        <taxon>fabids</taxon>
        <taxon>Fabales</taxon>
        <taxon>Fabaceae</taxon>
        <taxon>Papilionoideae</taxon>
        <taxon>50 kb inversion clade</taxon>
        <taxon>NPAAA clade</taxon>
        <taxon>Hologalegina</taxon>
        <taxon>IRL clade</taxon>
        <taxon>Trifolieae</taxon>
        <taxon>Trifolium</taxon>
    </lineage>
</organism>
<keyword evidence="5" id="KW-0677">Repeat</keyword>
<keyword evidence="7 11" id="KW-0472">Membrane</keyword>
<evidence type="ECO:0000256" key="11">
    <source>
        <dbReference type="SAM" id="Phobius"/>
    </source>
</evidence>
<dbReference type="InterPro" id="IPR052422">
    <property type="entry name" value="Auxin_Ser/Thr_Kinase"/>
</dbReference>
<evidence type="ECO:0000256" key="5">
    <source>
        <dbReference type="ARBA" id="ARBA00022737"/>
    </source>
</evidence>
<dbReference type="SMART" id="SM00369">
    <property type="entry name" value="LRR_TYP"/>
    <property type="match status" value="7"/>
</dbReference>
<keyword evidence="9" id="KW-0325">Glycoprotein</keyword>
<accession>A0A2Z6LSU7</accession>
<dbReference type="Pfam" id="PF00560">
    <property type="entry name" value="LRR_1"/>
    <property type="match status" value="4"/>
</dbReference>
<evidence type="ECO:0000259" key="12">
    <source>
        <dbReference type="Pfam" id="PF08263"/>
    </source>
</evidence>
<dbReference type="InterPro" id="IPR032675">
    <property type="entry name" value="LRR_dom_sf"/>
</dbReference>
<gene>
    <name evidence="13" type="ORF">TSUD_106690</name>
</gene>
<feature type="transmembrane region" description="Helical" evidence="11">
    <location>
        <begin position="479"/>
        <end position="500"/>
    </location>
</feature>
<keyword evidence="3 11" id="KW-0812">Transmembrane</keyword>
<evidence type="ECO:0000256" key="8">
    <source>
        <dbReference type="ARBA" id="ARBA00023170"/>
    </source>
</evidence>
<evidence type="ECO:0000256" key="6">
    <source>
        <dbReference type="ARBA" id="ARBA00022989"/>
    </source>
</evidence>
<dbReference type="InterPro" id="IPR003591">
    <property type="entry name" value="Leu-rich_rpt_typical-subtyp"/>
</dbReference>
<dbReference type="GO" id="GO:0016020">
    <property type="term" value="C:membrane"/>
    <property type="evidence" value="ECO:0007669"/>
    <property type="project" value="UniProtKB-SubCell"/>
</dbReference>